<evidence type="ECO:0000256" key="1">
    <source>
        <dbReference type="SAM" id="Phobius"/>
    </source>
</evidence>
<dbReference type="EMBL" id="FYDG01000021">
    <property type="protein sequence ID" value="SNB82556.1"/>
    <property type="molecule type" value="Genomic_DNA"/>
</dbReference>
<evidence type="ECO:0000313" key="2">
    <source>
        <dbReference type="EMBL" id="SNB82556.1"/>
    </source>
</evidence>
<dbReference type="PANTHER" id="PTHR40278:SF1">
    <property type="entry name" value="DNA UTILIZATION PROTEIN HOFN"/>
    <property type="match status" value="1"/>
</dbReference>
<reference evidence="3" key="1">
    <citation type="submission" date="2017-06" db="EMBL/GenBank/DDBJ databases">
        <authorList>
            <person name="Varghese N."/>
            <person name="Submissions S."/>
        </authorList>
    </citation>
    <scope>NUCLEOTIDE SEQUENCE [LARGE SCALE GENOMIC DNA]</scope>
    <source>
        <strain evidence="3">DSM 137</strain>
    </source>
</reference>
<dbReference type="Proteomes" id="UP000198418">
    <property type="component" value="Unassembled WGS sequence"/>
</dbReference>
<accession>A0A212SB06</accession>
<name>A0A212SB06_RHOAC</name>
<dbReference type="OrthoDB" id="8435735at2"/>
<dbReference type="Pfam" id="PF05137">
    <property type="entry name" value="PilN"/>
    <property type="match status" value="1"/>
</dbReference>
<gene>
    <name evidence="2" type="ORF">SAMN06265338_12114</name>
</gene>
<proteinExistence type="predicted"/>
<evidence type="ECO:0000313" key="3">
    <source>
        <dbReference type="Proteomes" id="UP000198418"/>
    </source>
</evidence>
<dbReference type="InterPro" id="IPR007813">
    <property type="entry name" value="PilN"/>
</dbReference>
<organism evidence="2 3">
    <name type="scientific">Rhodoblastus acidophilus</name>
    <name type="common">Rhodopseudomonas acidophila</name>
    <dbReference type="NCBI Taxonomy" id="1074"/>
    <lineage>
        <taxon>Bacteria</taxon>
        <taxon>Pseudomonadati</taxon>
        <taxon>Pseudomonadota</taxon>
        <taxon>Alphaproteobacteria</taxon>
        <taxon>Hyphomicrobiales</taxon>
        <taxon>Rhodoblastaceae</taxon>
        <taxon>Rhodoblastus</taxon>
    </lineage>
</organism>
<dbReference type="RefSeq" id="WP_141098526.1">
    <property type="nucleotide sequence ID" value="NZ_FYDG01000021.1"/>
</dbReference>
<sequence>MKSALEPGGPHLKIGSSLPSLGLALRRFLEWELREAKKLLPRALHSWALRHGPRAAVTCPGAAELVVADAPNSPGFRIAGAEIAAGSLEDALSRRKVSREELAIVLELPAKSFLTRRLELPRAALSQLDAVVATEIELKTPFDPGALFIQTSIAHYADSNKSTVTLTLLRRDFALAALDGSGLTIDDLSVIRSAGGAGRFEITLGKVNNHRRFFGAAGALVALATLLVAIGLSVDFWRQGEKTAELDASIAELAAEASKIRPSADRARKESYLIEQLHEARRRNSPLTVLWEEISRLTPDSAWISDLRLTEDKDGERSIELVGLARSAVDLPLLYGRSRYFSEATLTAPITLDTRERMESFSLRLKIRRAPPLKETSP</sequence>
<keyword evidence="1" id="KW-0472">Membrane</keyword>
<keyword evidence="1" id="KW-0812">Transmembrane</keyword>
<dbReference type="PANTHER" id="PTHR40278">
    <property type="entry name" value="DNA UTILIZATION PROTEIN HOFN"/>
    <property type="match status" value="1"/>
</dbReference>
<protein>
    <submittedName>
        <fullName evidence="2">General secretion pathway protein L</fullName>
    </submittedName>
</protein>
<keyword evidence="3" id="KW-1185">Reference proteome</keyword>
<dbReference type="InterPro" id="IPR052534">
    <property type="entry name" value="Extracell_DNA_Util/SecSys_Comp"/>
</dbReference>
<dbReference type="AlphaFoldDB" id="A0A212SB06"/>
<keyword evidence="1" id="KW-1133">Transmembrane helix</keyword>
<feature type="transmembrane region" description="Helical" evidence="1">
    <location>
        <begin position="213"/>
        <end position="234"/>
    </location>
</feature>